<accession>A0A8K0RYT2</accession>
<evidence type="ECO:0000313" key="2">
    <source>
        <dbReference type="Proteomes" id="UP000813427"/>
    </source>
</evidence>
<dbReference type="EMBL" id="JAGPXF010000003">
    <property type="protein sequence ID" value="KAH7252562.1"/>
    <property type="molecule type" value="Genomic_DNA"/>
</dbReference>
<proteinExistence type="predicted"/>
<keyword evidence="2" id="KW-1185">Reference proteome</keyword>
<organism evidence="1 2">
    <name type="scientific">Fusarium tricinctum</name>
    <dbReference type="NCBI Taxonomy" id="61284"/>
    <lineage>
        <taxon>Eukaryota</taxon>
        <taxon>Fungi</taxon>
        <taxon>Dikarya</taxon>
        <taxon>Ascomycota</taxon>
        <taxon>Pezizomycotina</taxon>
        <taxon>Sordariomycetes</taxon>
        <taxon>Hypocreomycetidae</taxon>
        <taxon>Hypocreales</taxon>
        <taxon>Nectriaceae</taxon>
        <taxon>Fusarium</taxon>
        <taxon>Fusarium tricinctum species complex</taxon>
    </lineage>
</organism>
<sequence length="136" mass="15273">MMRLMAVSRTLFLMQAARDEITVHAQAPSWSTPKLHKSRDDPELNLTPVETSIQKTKCPTSSYLRGQNLSCIASPVAFTPRLEHRIRNASEADTCFVFDYTTPTENVARTFRTGLQGNLAGRHDGRANASMTSRYR</sequence>
<dbReference type="Proteomes" id="UP000813427">
    <property type="component" value="Unassembled WGS sequence"/>
</dbReference>
<dbReference type="AlphaFoldDB" id="A0A8K0RYT2"/>
<comment type="caution">
    <text evidence="1">The sequence shown here is derived from an EMBL/GenBank/DDBJ whole genome shotgun (WGS) entry which is preliminary data.</text>
</comment>
<gene>
    <name evidence="1" type="ORF">BKA59DRAFT_474875</name>
</gene>
<reference evidence="1" key="1">
    <citation type="journal article" date="2021" name="Nat. Commun.">
        <title>Genetic determinants of endophytism in the Arabidopsis root mycobiome.</title>
        <authorList>
            <person name="Mesny F."/>
            <person name="Miyauchi S."/>
            <person name="Thiergart T."/>
            <person name="Pickel B."/>
            <person name="Atanasova L."/>
            <person name="Karlsson M."/>
            <person name="Huettel B."/>
            <person name="Barry K.W."/>
            <person name="Haridas S."/>
            <person name="Chen C."/>
            <person name="Bauer D."/>
            <person name="Andreopoulos W."/>
            <person name="Pangilinan J."/>
            <person name="LaButti K."/>
            <person name="Riley R."/>
            <person name="Lipzen A."/>
            <person name="Clum A."/>
            <person name="Drula E."/>
            <person name="Henrissat B."/>
            <person name="Kohler A."/>
            <person name="Grigoriev I.V."/>
            <person name="Martin F.M."/>
            <person name="Hacquard S."/>
        </authorList>
    </citation>
    <scope>NUCLEOTIDE SEQUENCE</scope>
    <source>
        <strain evidence="1">MPI-SDFR-AT-0068</strain>
    </source>
</reference>
<evidence type="ECO:0000313" key="1">
    <source>
        <dbReference type="EMBL" id="KAH7252562.1"/>
    </source>
</evidence>
<name>A0A8K0RYT2_9HYPO</name>
<protein>
    <submittedName>
        <fullName evidence="1">Uncharacterized protein</fullName>
    </submittedName>
</protein>